<dbReference type="EMBL" id="MVCE01000005">
    <property type="protein sequence ID" value="PGF32632.1"/>
    <property type="molecule type" value="Genomic_DNA"/>
</dbReference>
<proteinExistence type="predicted"/>
<reference evidence="3 4" key="1">
    <citation type="submission" date="2017-02" db="EMBL/GenBank/DDBJ databases">
        <title>Prevalence of linear plasmids in Cutibacterium acnes isolates obtained from cancerous prostatic tissue.</title>
        <authorList>
            <person name="Davidsson S."/>
            <person name="Bruggemann H."/>
        </authorList>
    </citation>
    <scope>NUCLEOTIDE SEQUENCE [LARGE SCALE GENOMIC DNA]</scope>
    <source>
        <strain evidence="3 4">11-78</strain>
    </source>
</reference>
<feature type="transmembrane region" description="Helical" evidence="1">
    <location>
        <begin position="21"/>
        <end position="38"/>
    </location>
</feature>
<dbReference type="Proteomes" id="UP000256621">
    <property type="component" value="Chromosome"/>
</dbReference>
<keyword evidence="1" id="KW-1133">Transmembrane helix</keyword>
<keyword evidence="1" id="KW-0812">Transmembrane</keyword>
<reference evidence="2 5" key="2">
    <citation type="submission" date="2018-08" db="EMBL/GenBank/DDBJ databases">
        <title>Genome sequencing of Cutibacterium acnes KCOM 1315.</title>
        <authorList>
            <person name="Kook J.-K."/>
            <person name="Park S.-N."/>
            <person name="Lim Y.K."/>
        </authorList>
    </citation>
    <scope>NUCLEOTIDE SEQUENCE [LARGE SCALE GENOMIC DNA]</scope>
    <source>
        <strain evidence="2 5">KCOM 1315</strain>
    </source>
</reference>
<dbReference type="GeneID" id="92857814"/>
<accession>A0A2B7JN12</accession>
<evidence type="ECO:0000313" key="5">
    <source>
        <dbReference type="Proteomes" id="UP000256621"/>
    </source>
</evidence>
<dbReference type="OrthoDB" id="5198416at2"/>
<evidence type="ECO:0000256" key="1">
    <source>
        <dbReference type="SAM" id="Phobius"/>
    </source>
</evidence>
<organism evidence="3 4">
    <name type="scientific">Cutibacterium acnes</name>
    <name type="common">Propionibacterium acnes</name>
    <dbReference type="NCBI Taxonomy" id="1747"/>
    <lineage>
        <taxon>Bacteria</taxon>
        <taxon>Bacillati</taxon>
        <taxon>Actinomycetota</taxon>
        <taxon>Actinomycetes</taxon>
        <taxon>Propionibacteriales</taxon>
        <taxon>Propionibacteriaceae</taxon>
        <taxon>Cutibacterium</taxon>
    </lineage>
</organism>
<evidence type="ECO:0000313" key="4">
    <source>
        <dbReference type="Proteomes" id="UP000226191"/>
    </source>
</evidence>
<feature type="transmembrane region" description="Helical" evidence="1">
    <location>
        <begin position="86"/>
        <end position="108"/>
    </location>
</feature>
<sequence>MTEHRETRVALRRHPLLRRPIVWFWALVTCYWALVWRTPVWDIDDLYFATRSGTPGGRIDWADFARLTVYDLVERNGRFSDMMVQLAMAMGGWIRVPLILSSVSASLAL</sequence>
<gene>
    <name evidence="3" type="ORF">B1B09_11095</name>
    <name evidence="2" type="ORF">DXN06_10685</name>
</gene>
<name>A0A2B7JN12_CUTAC</name>
<evidence type="ECO:0000313" key="3">
    <source>
        <dbReference type="EMBL" id="PGF32632.1"/>
    </source>
</evidence>
<dbReference type="RefSeq" id="WP_002519648.1">
    <property type="nucleotide sequence ID" value="NZ_AP022844.1"/>
</dbReference>
<protein>
    <submittedName>
        <fullName evidence="3">Uncharacterized protein</fullName>
    </submittedName>
</protein>
<dbReference type="EMBL" id="CP031442">
    <property type="protein sequence ID" value="AXM07524.1"/>
    <property type="molecule type" value="Genomic_DNA"/>
</dbReference>
<dbReference type="Proteomes" id="UP000226191">
    <property type="component" value="Unassembled WGS sequence"/>
</dbReference>
<keyword evidence="1" id="KW-0472">Membrane</keyword>
<dbReference type="AlphaFoldDB" id="A0A2B7JN12"/>
<evidence type="ECO:0000313" key="2">
    <source>
        <dbReference type="EMBL" id="AXM07524.1"/>
    </source>
</evidence>